<dbReference type="GO" id="GO:0009279">
    <property type="term" value="C:cell outer membrane"/>
    <property type="evidence" value="ECO:0007669"/>
    <property type="project" value="UniProtKB-SubCell"/>
</dbReference>
<dbReference type="AlphaFoldDB" id="A0A365XVN0"/>
<dbReference type="GO" id="GO:0030246">
    <property type="term" value="F:carbohydrate binding"/>
    <property type="evidence" value="ECO:0007669"/>
    <property type="project" value="InterPro"/>
</dbReference>
<dbReference type="Proteomes" id="UP000253410">
    <property type="component" value="Unassembled WGS sequence"/>
</dbReference>
<dbReference type="InterPro" id="IPR036942">
    <property type="entry name" value="Beta-barrel_TonB_sf"/>
</dbReference>
<evidence type="ECO:0000256" key="1">
    <source>
        <dbReference type="ARBA" id="ARBA00004442"/>
    </source>
</evidence>
<keyword evidence="6" id="KW-1185">Reference proteome</keyword>
<organism evidence="5 6">
    <name type="scientific">Chitinophaga flava</name>
    <dbReference type="NCBI Taxonomy" id="2259036"/>
    <lineage>
        <taxon>Bacteria</taxon>
        <taxon>Pseudomonadati</taxon>
        <taxon>Bacteroidota</taxon>
        <taxon>Chitinophagia</taxon>
        <taxon>Chitinophagales</taxon>
        <taxon>Chitinophagaceae</taxon>
        <taxon>Chitinophaga</taxon>
    </lineage>
</organism>
<keyword evidence="2" id="KW-0472">Membrane</keyword>
<dbReference type="SUPFAM" id="SSF49452">
    <property type="entry name" value="Starch-binding domain-like"/>
    <property type="match status" value="1"/>
</dbReference>
<gene>
    <name evidence="5" type="ORF">DF182_24400</name>
</gene>
<dbReference type="OrthoDB" id="905812at2"/>
<name>A0A365XVN0_9BACT</name>
<comment type="subcellular location">
    <subcellularLocation>
        <location evidence="1">Cell outer membrane</location>
    </subcellularLocation>
</comment>
<comment type="caution">
    <text evidence="5">The sequence shown here is derived from an EMBL/GenBank/DDBJ whole genome shotgun (WGS) entry which is preliminary data.</text>
</comment>
<dbReference type="Gene3D" id="2.40.170.20">
    <property type="entry name" value="TonB-dependent receptor, beta-barrel domain"/>
    <property type="match status" value="1"/>
</dbReference>
<dbReference type="InterPro" id="IPR013784">
    <property type="entry name" value="Carb-bd-like_fold"/>
</dbReference>
<accession>A0A365XVN0</accession>
<evidence type="ECO:0000313" key="5">
    <source>
        <dbReference type="EMBL" id="RBL89645.1"/>
    </source>
</evidence>
<dbReference type="EMBL" id="QFFJ01000002">
    <property type="protein sequence ID" value="RBL89645.1"/>
    <property type="molecule type" value="Genomic_DNA"/>
</dbReference>
<keyword evidence="3" id="KW-0998">Cell outer membrane</keyword>
<dbReference type="SUPFAM" id="SSF56935">
    <property type="entry name" value="Porins"/>
    <property type="match status" value="1"/>
</dbReference>
<reference evidence="5 6" key="1">
    <citation type="submission" date="2018-05" db="EMBL/GenBank/DDBJ databases">
        <title>Chitinophaga sp. K3CV102501T nov., isolated from isolated from a monsoon evergreen broad-leaved forest soil.</title>
        <authorList>
            <person name="Lv Y."/>
        </authorList>
    </citation>
    <scope>NUCLEOTIDE SEQUENCE [LARGE SCALE GENOMIC DNA]</scope>
    <source>
        <strain evidence="5 6">GDMCC 1.1325</strain>
    </source>
</reference>
<sequence length="803" mass="91319">MIKKRLIYFIGLLLAFKTTICIGQMNEKKFRISGAVISQSSIPVTTGMVAAERLNSNGIVAQTVLDTTGKFILPQLAAGHYTLKIASIGYKIWTNNNIVLTDKDIDLQNLILLDSTTTLKAINIAGSTPPIRSENGKLIIDATNKIYQTSGNALNLIARLPAVSVVQDNIRINGTVQPVVLINGKRSPLSIQELKNLPANEIKKIELITAPGSEYDGNYNAVIDITLNKAKYVNGSNVNGYLGYGRNQFNQLYGGLGYVHQKDGGHYFQADYDYSKYSGLLDFESNRQTETSQFKNTYSEHSFSKQIPNSHSLRLNYEKPLNDKSKLGLSVRGIYGDYKENTLTNSTLVFIKPQAYGQEINSNNDISSINRSIASTLFYQLKIDSTSDLSMQVNHGYFDQDQHQQIDITNSAITGLNSTLNDVVSQTRLLTFNADLKKRWKDFRFKTGIKASTTTADNNLVYDTLAGSFYRRDSARTNNFAYDEQIFAGYVNASRAIKGFNLTAGVRYEYTRGSGDLVTTKQKFVREYGNLLPYFNISRDFFNRSLNIDLSYTRKLQRPAYSDLNPFSIISSPYTRIEGNPYLQPAIFNSYEANFNYKNINLNISYRKRDDVISQMPFYDFQSQILTLKMVNINNRKSLVFALSYIKEITKWYTLQVSGTLLNDEFNSQFNGKNYHLQGYNFTFTTLNTFTILPGFLFTANSYYTTSSVYDIYRFKPQSSITTGIRKEFLNKKIILVAEYRDMFLGMKDKMVQNTDGFQNEINQFRGSRTFDIRLEFDLQKLRQSIKSLNIRSSEEESRVKSR</sequence>
<evidence type="ECO:0000256" key="2">
    <source>
        <dbReference type="ARBA" id="ARBA00023136"/>
    </source>
</evidence>
<feature type="domain" description="Outer membrane protein beta-barrel" evidence="4">
    <location>
        <begin position="386"/>
        <end position="775"/>
    </location>
</feature>
<proteinExistence type="predicted"/>
<dbReference type="InterPro" id="IPR041700">
    <property type="entry name" value="OMP_b-brl_3"/>
</dbReference>
<dbReference type="Pfam" id="PF13620">
    <property type="entry name" value="CarboxypepD_reg"/>
    <property type="match status" value="1"/>
</dbReference>
<evidence type="ECO:0000256" key="3">
    <source>
        <dbReference type="ARBA" id="ARBA00023237"/>
    </source>
</evidence>
<evidence type="ECO:0000313" key="6">
    <source>
        <dbReference type="Proteomes" id="UP000253410"/>
    </source>
</evidence>
<dbReference type="Pfam" id="PF14905">
    <property type="entry name" value="OMP_b-brl_3"/>
    <property type="match status" value="1"/>
</dbReference>
<protein>
    <recommendedName>
        <fullName evidence="4">Outer membrane protein beta-barrel domain-containing protein</fullName>
    </recommendedName>
</protein>
<evidence type="ECO:0000259" key="4">
    <source>
        <dbReference type="Pfam" id="PF14905"/>
    </source>
</evidence>